<proteinExistence type="predicted"/>
<evidence type="ECO:0000313" key="2">
    <source>
        <dbReference type="EMBL" id="TQW00861.1"/>
    </source>
</evidence>
<sequence>MPGPIPLRMQQVHLGRGPLGYLVVNPSHKTPQAVYASEHERQESILLKRCPVDIWPGGTSYTYGCPRPILMYKRHHNQLVLFHESIVIAIVDIVKRWFADVDAKFPERMPLHKDEEELLQWLDTQVEHGNIAPYSAETLGSWRPDFLVEDENGDENFRLTEINARFCFNGFMHGSYGQTALESMGMDESGLVGAADGAEFFNGLLRLFRHDRPLHLLKGEEKGIDIGMFIHAVQLHLGVTPRLITPNDLRLIPDPTDPSRTILCCLVKSSTQTTSPLRTASGEVVEEIRQVGLELHQRELAAMDTDMMHHISLRCFNDMRTILLVHDKRMLGIIQQELPSLVRRGVLTVEQAQALAKGIADTALPGSPYMQDLLHQSNINPGLKDEYLLKPVRGGKGAGIVFGEDLSADEWLAALRDLQSPVLNPAGASFVAQRKVVQHNYELVLKACGETLTQPLVGTYHTVHGAYLGIGTWRSSGDRICAANTIAAIVATLVASVAAAPTEKRDLPLLGGHSGIIKGVGPLLDSVESLVPALGGSGNGQGEDTAGPILSGLGKLPLGGR</sequence>
<accession>A0A545VGM6</accession>
<name>A0A545VGM6_9HYPO</name>
<keyword evidence="3" id="KW-1185">Reference proteome</keyword>
<dbReference type="SUPFAM" id="SSF56059">
    <property type="entry name" value="Glutathione synthetase ATP-binding domain-like"/>
    <property type="match status" value="1"/>
</dbReference>
<reference evidence="2 3" key="1">
    <citation type="journal article" date="2019" name="Appl. Microbiol. Biotechnol.">
        <title>Genome sequence of Isaria javanica and comparative genome analysis insights into family S53 peptidase evolution in fungal entomopathogens.</title>
        <authorList>
            <person name="Lin R."/>
            <person name="Zhang X."/>
            <person name="Xin B."/>
            <person name="Zou M."/>
            <person name="Gao Y."/>
            <person name="Qin F."/>
            <person name="Hu Q."/>
            <person name="Xie B."/>
            <person name="Cheng X."/>
        </authorList>
    </citation>
    <scope>NUCLEOTIDE SEQUENCE [LARGE SCALE GENOMIC DNA]</scope>
    <source>
        <strain evidence="2 3">IJ1G</strain>
    </source>
</reference>
<gene>
    <name evidence="2" type="ORF">IF1G_00792</name>
</gene>
<dbReference type="STRING" id="43265.A0A545VGM6"/>
<protein>
    <submittedName>
        <fullName evidence="2">Ser/Thr protein phosphatase family protein</fullName>
    </submittedName>
</protein>
<feature type="region of interest" description="Disordered" evidence="1">
    <location>
        <begin position="535"/>
        <end position="561"/>
    </location>
</feature>
<evidence type="ECO:0000313" key="3">
    <source>
        <dbReference type="Proteomes" id="UP000315783"/>
    </source>
</evidence>
<dbReference type="AlphaFoldDB" id="A0A545VGM6"/>
<dbReference type="EMBL" id="SPUK01000001">
    <property type="protein sequence ID" value="TQW00861.1"/>
    <property type="molecule type" value="Genomic_DNA"/>
</dbReference>
<comment type="caution">
    <text evidence="2">The sequence shown here is derived from an EMBL/GenBank/DDBJ whole genome shotgun (WGS) entry which is preliminary data.</text>
</comment>
<dbReference type="OrthoDB" id="2117718at2759"/>
<dbReference type="Proteomes" id="UP000315783">
    <property type="component" value="Unassembled WGS sequence"/>
</dbReference>
<evidence type="ECO:0000256" key="1">
    <source>
        <dbReference type="SAM" id="MobiDB-lite"/>
    </source>
</evidence>
<organism evidence="2 3">
    <name type="scientific">Cordyceps javanica</name>
    <dbReference type="NCBI Taxonomy" id="43265"/>
    <lineage>
        <taxon>Eukaryota</taxon>
        <taxon>Fungi</taxon>
        <taxon>Dikarya</taxon>
        <taxon>Ascomycota</taxon>
        <taxon>Pezizomycotina</taxon>
        <taxon>Sordariomycetes</taxon>
        <taxon>Hypocreomycetidae</taxon>
        <taxon>Hypocreales</taxon>
        <taxon>Cordycipitaceae</taxon>
        <taxon>Cordyceps</taxon>
    </lineage>
</organism>